<keyword evidence="3" id="KW-0698">rRNA processing</keyword>
<dbReference type="SUPFAM" id="SSF55666">
    <property type="entry name" value="Ribonuclease PH domain 2-like"/>
    <property type="match status" value="1"/>
</dbReference>
<dbReference type="GO" id="GO:0000177">
    <property type="term" value="C:cytoplasmic exosome (RNase complex)"/>
    <property type="evidence" value="ECO:0007669"/>
    <property type="project" value="TreeGrafter"/>
</dbReference>
<dbReference type="SUPFAM" id="SSF54211">
    <property type="entry name" value="Ribosomal protein S5 domain 2-like"/>
    <property type="match status" value="1"/>
</dbReference>
<dbReference type="STRING" id="2004952.A0A2C5YX18"/>
<evidence type="ECO:0000259" key="6">
    <source>
        <dbReference type="Pfam" id="PF01138"/>
    </source>
</evidence>
<evidence type="ECO:0000256" key="4">
    <source>
        <dbReference type="ARBA" id="ARBA00022835"/>
    </source>
</evidence>
<dbReference type="OrthoDB" id="27298at2759"/>
<dbReference type="GO" id="GO:0071028">
    <property type="term" value="P:nuclear mRNA surveillance"/>
    <property type="evidence" value="ECO:0007669"/>
    <property type="project" value="TreeGrafter"/>
</dbReference>
<protein>
    <recommendedName>
        <fullName evidence="6">Exoribonuclease phosphorolytic domain-containing protein</fullName>
    </recommendedName>
</protein>
<dbReference type="GO" id="GO:0006364">
    <property type="term" value="P:rRNA processing"/>
    <property type="evidence" value="ECO:0007669"/>
    <property type="project" value="UniProtKB-KW"/>
</dbReference>
<evidence type="ECO:0000313" key="7">
    <source>
        <dbReference type="EMBL" id="PHH74095.1"/>
    </source>
</evidence>
<evidence type="ECO:0000256" key="5">
    <source>
        <dbReference type="ARBA" id="ARBA00023242"/>
    </source>
</evidence>
<feature type="domain" description="Exoribonuclease phosphorolytic" evidence="6">
    <location>
        <begin position="11"/>
        <end position="131"/>
    </location>
</feature>
<dbReference type="InterPro" id="IPR050080">
    <property type="entry name" value="RNase_PH"/>
</dbReference>
<organism evidence="7 8">
    <name type="scientific">Ophiocordyceps camponoti-rufipedis</name>
    <dbReference type="NCBI Taxonomy" id="2004952"/>
    <lineage>
        <taxon>Eukaryota</taxon>
        <taxon>Fungi</taxon>
        <taxon>Dikarya</taxon>
        <taxon>Ascomycota</taxon>
        <taxon>Pezizomycotina</taxon>
        <taxon>Sordariomycetes</taxon>
        <taxon>Hypocreomycetidae</taxon>
        <taxon>Hypocreales</taxon>
        <taxon>Ophiocordycipitaceae</taxon>
        <taxon>Ophiocordyceps</taxon>
    </lineage>
</organism>
<dbReference type="AlphaFoldDB" id="A0A2C5YX18"/>
<comment type="subcellular location">
    <subcellularLocation>
        <location evidence="1">Nucleus</location>
    </subcellularLocation>
</comment>
<dbReference type="PANTHER" id="PTHR11953:SF1">
    <property type="entry name" value="EXOSOME COMPLEX COMPONENT RRP46"/>
    <property type="match status" value="1"/>
</dbReference>
<keyword evidence="5" id="KW-0539">Nucleus</keyword>
<keyword evidence="4" id="KW-0271">Exosome</keyword>
<dbReference type="GO" id="GO:0016075">
    <property type="term" value="P:rRNA catabolic process"/>
    <property type="evidence" value="ECO:0007669"/>
    <property type="project" value="TreeGrafter"/>
</dbReference>
<dbReference type="InterPro" id="IPR027408">
    <property type="entry name" value="PNPase/RNase_PH_dom_sf"/>
</dbReference>
<dbReference type="GO" id="GO:0000176">
    <property type="term" value="C:nuclear exosome (RNase complex)"/>
    <property type="evidence" value="ECO:0007669"/>
    <property type="project" value="TreeGrafter"/>
</dbReference>
<evidence type="ECO:0000313" key="8">
    <source>
        <dbReference type="Proteomes" id="UP000226431"/>
    </source>
</evidence>
<dbReference type="PANTHER" id="PTHR11953">
    <property type="entry name" value="EXOSOME COMPLEX COMPONENT"/>
    <property type="match status" value="1"/>
</dbReference>
<reference evidence="7 8" key="1">
    <citation type="submission" date="2017-06" db="EMBL/GenBank/DDBJ databases">
        <title>Ant-infecting Ophiocordyceps genomes reveal a high diversity of potential behavioral manipulation genes and a possible major role for enterotoxins.</title>
        <authorList>
            <person name="De Bekker C."/>
            <person name="Evans H.C."/>
            <person name="Brachmann A."/>
            <person name="Hughes D.P."/>
        </authorList>
    </citation>
    <scope>NUCLEOTIDE SEQUENCE [LARGE SCALE GENOMIC DNA]</scope>
    <source>
        <strain evidence="7 8">Map16</strain>
    </source>
</reference>
<dbReference type="EMBL" id="NJES01000296">
    <property type="protein sequence ID" value="PHH74095.1"/>
    <property type="molecule type" value="Genomic_DNA"/>
</dbReference>
<dbReference type="GO" id="GO:0034475">
    <property type="term" value="P:U4 snRNA 3'-end processing"/>
    <property type="evidence" value="ECO:0007669"/>
    <property type="project" value="TreeGrafter"/>
</dbReference>
<comment type="caution">
    <text evidence="7">The sequence shown here is derived from an EMBL/GenBank/DDBJ whole genome shotgun (WGS) entry which is preliminary data.</text>
</comment>
<keyword evidence="8" id="KW-1185">Reference proteome</keyword>
<evidence type="ECO:0000256" key="2">
    <source>
        <dbReference type="ARBA" id="ARBA00006678"/>
    </source>
</evidence>
<dbReference type="Pfam" id="PF01138">
    <property type="entry name" value="RNase_PH"/>
    <property type="match status" value="1"/>
</dbReference>
<dbReference type="Proteomes" id="UP000226431">
    <property type="component" value="Unassembled WGS sequence"/>
</dbReference>
<accession>A0A2C5YX18</accession>
<gene>
    <name evidence="7" type="ORF">CDD80_3316</name>
</gene>
<evidence type="ECO:0000256" key="1">
    <source>
        <dbReference type="ARBA" id="ARBA00004123"/>
    </source>
</evidence>
<name>A0A2C5YX18_9HYPO</name>
<evidence type="ECO:0000256" key="3">
    <source>
        <dbReference type="ARBA" id="ARBA00022552"/>
    </source>
</evidence>
<dbReference type="GO" id="GO:0071051">
    <property type="term" value="P:poly(A)-dependent snoRNA 3'-end processing"/>
    <property type="evidence" value="ECO:0007669"/>
    <property type="project" value="TreeGrafter"/>
</dbReference>
<sequence>MSLPSAVLSPLPRADGSATFSSSGFTVLAAVNGPLEAPRRDEDAFEALVEVMVRPAAGPGGPAERLVETMLQSALRQLIPLRDFPRTMIQLTLQILEQPQISRLLHPQVNLALVPALLHASILGLLSAAVPLKAMAVAATIAVKADRSIVVEPTPADVDSCRSLHALAFTSDDELLLAESTGSFSVAEWQSVLETGQSVCCRDASQDTSMSASVPESQGIRTFIRSVAETRSDEVLHWK</sequence>
<dbReference type="Gene3D" id="3.30.230.70">
    <property type="entry name" value="GHMP Kinase, N-terminal domain"/>
    <property type="match status" value="1"/>
</dbReference>
<dbReference type="InterPro" id="IPR020568">
    <property type="entry name" value="Ribosomal_Su5_D2-typ_SF"/>
</dbReference>
<dbReference type="CDD" id="cd11372">
    <property type="entry name" value="RNase_PH_RRP46"/>
    <property type="match status" value="1"/>
</dbReference>
<proteinExistence type="inferred from homology"/>
<dbReference type="InterPro" id="IPR001247">
    <property type="entry name" value="ExoRNase_PH_dom1"/>
</dbReference>
<dbReference type="GO" id="GO:0005730">
    <property type="term" value="C:nucleolus"/>
    <property type="evidence" value="ECO:0007669"/>
    <property type="project" value="TreeGrafter"/>
</dbReference>
<comment type="similarity">
    <text evidence="2">Belongs to the RNase PH family.</text>
</comment>
<dbReference type="InterPro" id="IPR036345">
    <property type="entry name" value="ExoRNase_PH_dom2_sf"/>
</dbReference>
<dbReference type="GO" id="GO:0003723">
    <property type="term" value="F:RNA binding"/>
    <property type="evidence" value="ECO:0007669"/>
    <property type="project" value="TreeGrafter"/>
</dbReference>